<dbReference type="SUPFAM" id="SSF56003">
    <property type="entry name" value="Molybdenum cofactor-binding domain"/>
    <property type="match status" value="1"/>
</dbReference>
<protein>
    <recommendedName>
        <fullName evidence="3">Aldehyde oxidase/xanthine dehydrogenase a/b hammerhead domain-containing protein</fullName>
    </recommendedName>
</protein>
<dbReference type="RefSeq" id="WP_134488434.1">
    <property type="nucleotide sequence ID" value="NZ_CP139089.1"/>
</dbReference>
<dbReference type="Proteomes" id="UP000294360">
    <property type="component" value="Chromosome"/>
</dbReference>
<dbReference type="Gene3D" id="3.30.365.10">
    <property type="entry name" value="Aldehyde oxidase/xanthine dehydrogenase, molybdopterin binding domain"/>
    <property type="match status" value="4"/>
</dbReference>
<dbReference type="InterPro" id="IPR000674">
    <property type="entry name" value="Ald_Oxase/Xan_DH_a/b"/>
</dbReference>
<dbReference type="InterPro" id="IPR008274">
    <property type="entry name" value="AldOxase/xan_DH_MoCoBD1"/>
</dbReference>
<dbReference type="Pfam" id="PF02738">
    <property type="entry name" value="MoCoBD_1"/>
    <property type="match status" value="1"/>
</dbReference>
<proteinExistence type="predicted"/>
<dbReference type="Gene3D" id="3.90.1170.50">
    <property type="entry name" value="Aldehyde oxidase/xanthine dehydrogenase, a/b hammerhead"/>
    <property type="match status" value="1"/>
</dbReference>
<dbReference type="EMBL" id="LR536450">
    <property type="protein sequence ID" value="VFU08437.1"/>
    <property type="molecule type" value="Genomic_DNA"/>
</dbReference>
<dbReference type="InterPro" id="IPR036856">
    <property type="entry name" value="Ald_Oxase/Xan_DH_a/b_sf"/>
</dbReference>
<sequence>MNAVGQPLARPDGRIKVTGAARYTADFDRPDKLHAVLVTAPAAGQLTSLATEEAAHSPGVVRILTQADLPQFTAVPVPLMFSLPPMQNDTIRFEGQPVAIVLAETLEQAEAAAHRVRVTIAPAEVKAPGQSNPRPPASDSGYIFTEVDAAKGDIAAGFSQATHRIAAEYAQPSRHHNAMEPHATLAWWEGENLVVHDATQWTAGTRQMLAMALGLPPERVRVMCPHTGGGFGSKGFPKWHTLFAASAARVSGRPVKLVLSRAQMYTMTGYQPLTHHRIELGAAPDGRLTALRYDSVNVTSSTEDYVESATQAGRAMYAVPALETHERVEEITAGAPTPLRAPGGGASGMWVLESAMDELAHALGMDPLELRLRNHADVDPVSGKPWSSKKLLEAYALGAERFGWRRRPARAERDGDWMVGWGMASATMGSFRLPAAARVTLRANGTALLESSFNDIGTGVFAIFSQLVGDALGLPPDRVEIRNGDSILPEACGTFGSASAMCVGAALLDACRQIRASLGEVDPLALLRRSGRESEAALGRFSPGEGVQLEIDGGASPTAMRTWGAVFVEVGVDRALGLLRLRRMLGSYSVGRVLNPRTTKSQLIGAMIWGWGMAAMEASVFEPRLGRFLSKNLVGVPLPVNADIPAVDAVWVDEFDEAASPIGGKGVGEIGVVGVAPAVANAVFHATGLRIRELPILPEKLLAEN</sequence>
<reference evidence="4 5" key="1">
    <citation type="submission" date="2019-03" db="EMBL/GenBank/DDBJ databases">
        <authorList>
            <person name="Kox A.R. M."/>
        </authorList>
    </citation>
    <scope>NUCLEOTIDE SEQUENCE [LARGE SCALE GENOMIC DNA]</scope>
    <source>
        <strain evidence="4">MTUNDRAET4 annotated genome</strain>
    </source>
</reference>
<evidence type="ECO:0000313" key="4">
    <source>
        <dbReference type="EMBL" id="VFU08437.1"/>
    </source>
</evidence>
<dbReference type="InterPro" id="IPR046867">
    <property type="entry name" value="AldOxase/xan_DH_MoCoBD2"/>
</dbReference>
<dbReference type="AlphaFoldDB" id="A0A4U8YZD3"/>
<keyword evidence="2" id="KW-0560">Oxidoreductase</keyword>
<dbReference type="Pfam" id="PF20256">
    <property type="entry name" value="MoCoBD_2"/>
    <property type="match status" value="1"/>
</dbReference>
<dbReference type="GO" id="GO:0016491">
    <property type="term" value="F:oxidoreductase activity"/>
    <property type="evidence" value="ECO:0007669"/>
    <property type="project" value="UniProtKB-KW"/>
</dbReference>
<dbReference type="Pfam" id="PF01315">
    <property type="entry name" value="Ald_Xan_dh_C"/>
    <property type="match status" value="1"/>
</dbReference>
<dbReference type="SMART" id="SM01008">
    <property type="entry name" value="Ald_Xan_dh_C"/>
    <property type="match status" value="1"/>
</dbReference>
<feature type="domain" description="Aldehyde oxidase/xanthine dehydrogenase a/b hammerhead" evidence="3">
    <location>
        <begin position="18"/>
        <end position="124"/>
    </location>
</feature>
<keyword evidence="1" id="KW-0500">Molybdenum</keyword>
<dbReference type="OrthoDB" id="8428274at2"/>
<accession>A0A4U8YZD3</accession>
<evidence type="ECO:0000313" key="5">
    <source>
        <dbReference type="Proteomes" id="UP000294360"/>
    </source>
</evidence>
<dbReference type="KEGG" id="mtun:MTUNDRAET4_1544"/>
<evidence type="ECO:0000256" key="2">
    <source>
        <dbReference type="ARBA" id="ARBA00023002"/>
    </source>
</evidence>
<dbReference type="GO" id="GO:0005506">
    <property type="term" value="F:iron ion binding"/>
    <property type="evidence" value="ECO:0007669"/>
    <property type="project" value="InterPro"/>
</dbReference>
<dbReference type="InterPro" id="IPR037165">
    <property type="entry name" value="AldOxase/xan_DH_Mopterin-bd_sf"/>
</dbReference>
<evidence type="ECO:0000259" key="3">
    <source>
        <dbReference type="SMART" id="SM01008"/>
    </source>
</evidence>
<dbReference type="InterPro" id="IPR016208">
    <property type="entry name" value="Ald_Oxase/xanthine_DH-like"/>
</dbReference>
<name>A0A4U8YZD3_METTU</name>
<dbReference type="PANTHER" id="PTHR11908:SF132">
    <property type="entry name" value="ALDEHYDE OXIDASE 1-RELATED"/>
    <property type="match status" value="1"/>
</dbReference>
<organism evidence="4 5">
    <name type="scientific">Methylocella tundrae</name>
    <dbReference type="NCBI Taxonomy" id="227605"/>
    <lineage>
        <taxon>Bacteria</taxon>
        <taxon>Pseudomonadati</taxon>
        <taxon>Pseudomonadota</taxon>
        <taxon>Alphaproteobacteria</taxon>
        <taxon>Hyphomicrobiales</taxon>
        <taxon>Beijerinckiaceae</taxon>
        <taxon>Methylocella</taxon>
    </lineage>
</organism>
<dbReference type="SUPFAM" id="SSF54665">
    <property type="entry name" value="CO dehydrogenase molybdoprotein N-domain-like"/>
    <property type="match status" value="1"/>
</dbReference>
<evidence type="ECO:0000256" key="1">
    <source>
        <dbReference type="ARBA" id="ARBA00022505"/>
    </source>
</evidence>
<dbReference type="PANTHER" id="PTHR11908">
    <property type="entry name" value="XANTHINE DEHYDROGENASE"/>
    <property type="match status" value="1"/>
</dbReference>
<gene>
    <name evidence="4" type="ORF">MTUNDRAET4_1544</name>
</gene>